<keyword evidence="1" id="KW-0472">Membrane</keyword>
<evidence type="ECO:0000256" key="1">
    <source>
        <dbReference type="SAM" id="Phobius"/>
    </source>
</evidence>
<dbReference type="AlphaFoldDB" id="A0A7K3WPT1"/>
<dbReference type="Proteomes" id="UP000486602">
    <property type="component" value="Unassembled WGS sequence"/>
</dbReference>
<sequence>MKLTVEQEEYVYNTVKTAGVGMESLQNDIVDHLCCVIETQHGRGKSFDQLLNEAINDLAPHGLKQLENRTLFLLNSNRIIIMKKLMYSIGFIGALILTIGITFKLLHYPLANVLSITGLVLLFLVFMPLLALDRYKVAISRTLTEKMKFILGFSSVAIIGISILFKFFHLQGANILLVLGTFLFAFGFLPFLFFTMYKNSMS</sequence>
<feature type="transmembrane region" description="Helical" evidence="1">
    <location>
        <begin position="149"/>
        <end position="169"/>
    </location>
</feature>
<feature type="transmembrane region" description="Helical" evidence="1">
    <location>
        <begin position="109"/>
        <end position="129"/>
    </location>
</feature>
<gene>
    <name evidence="2" type="ORF">G3O08_05950</name>
</gene>
<keyword evidence="1" id="KW-0812">Transmembrane</keyword>
<proteinExistence type="predicted"/>
<dbReference type="EMBL" id="JAAGVY010000007">
    <property type="protein sequence ID" value="NEN23041.1"/>
    <property type="molecule type" value="Genomic_DNA"/>
</dbReference>
<dbReference type="RefSeq" id="WP_163283683.1">
    <property type="nucleotide sequence ID" value="NZ_JAAGVY010000007.1"/>
</dbReference>
<evidence type="ECO:0000313" key="2">
    <source>
        <dbReference type="EMBL" id="NEN23041.1"/>
    </source>
</evidence>
<evidence type="ECO:0000313" key="3">
    <source>
        <dbReference type="Proteomes" id="UP000486602"/>
    </source>
</evidence>
<name>A0A7K3WPT1_9FLAO</name>
<protein>
    <submittedName>
        <fullName evidence="2">Uncharacterized protein</fullName>
    </submittedName>
</protein>
<accession>A0A7K3WPT1</accession>
<organism evidence="2 3">
    <name type="scientific">Cryomorpha ignava</name>
    <dbReference type="NCBI Taxonomy" id="101383"/>
    <lineage>
        <taxon>Bacteria</taxon>
        <taxon>Pseudomonadati</taxon>
        <taxon>Bacteroidota</taxon>
        <taxon>Flavobacteriia</taxon>
        <taxon>Flavobacteriales</taxon>
        <taxon>Cryomorphaceae</taxon>
        <taxon>Cryomorpha</taxon>
    </lineage>
</organism>
<reference evidence="2 3" key="1">
    <citation type="submission" date="2020-02" db="EMBL/GenBank/DDBJ databases">
        <title>Out from the shadows clarifying the taxonomy of the family Cryomorphaceae and related taxa by utilizing the GTDB taxonomic framework.</title>
        <authorList>
            <person name="Bowman J.P."/>
        </authorList>
    </citation>
    <scope>NUCLEOTIDE SEQUENCE [LARGE SCALE GENOMIC DNA]</scope>
    <source>
        <strain evidence="2 3">QSSC 1-22</strain>
    </source>
</reference>
<feature type="transmembrane region" description="Helical" evidence="1">
    <location>
        <begin position="85"/>
        <end position="103"/>
    </location>
</feature>
<feature type="transmembrane region" description="Helical" evidence="1">
    <location>
        <begin position="175"/>
        <end position="197"/>
    </location>
</feature>
<comment type="caution">
    <text evidence="2">The sequence shown here is derived from an EMBL/GenBank/DDBJ whole genome shotgun (WGS) entry which is preliminary data.</text>
</comment>
<keyword evidence="3" id="KW-1185">Reference proteome</keyword>
<keyword evidence="1" id="KW-1133">Transmembrane helix</keyword>